<reference evidence="5" key="1">
    <citation type="journal article" date="2021" name="Proc. Natl. Acad. Sci. U.S.A.">
        <title>A Catalog of Tens of Thousands of Viruses from Human Metagenomes Reveals Hidden Associations with Chronic Diseases.</title>
        <authorList>
            <person name="Tisza M.J."/>
            <person name="Buck C.B."/>
        </authorList>
    </citation>
    <scope>NUCLEOTIDE SEQUENCE</scope>
    <source>
        <strain evidence="5">CtPL34</strain>
    </source>
</reference>
<dbReference type="Pfam" id="PF04860">
    <property type="entry name" value="Phage_portal"/>
    <property type="match status" value="1"/>
</dbReference>
<keyword evidence="2" id="KW-1162">Viral penetration into host cytoplasm</keyword>
<dbReference type="EMBL" id="BK014761">
    <property type="protein sequence ID" value="DAD74482.1"/>
    <property type="molecule type" value="Genomic_DNA"/>
</dbReference>
<feature type="region of interest" description="Disordered" evidence="4">
    <location>
        <begin position="459"/>
        <end position="515"/>
    </location>
</feature>
<sequence length="515" mass="57788">MANTESRKSSRAPKPNPYLSERSRIWHSTVCFSSIRRSCSSPWVIASPWRIPTATASCTRIAESRRSTPCRHYSTLGSHTKSTERYSTERRAAVSFASRLKHAYNAFTNQDRSPDWNLGTSYASRPDLPLSVYNMDSSIVNTLYNIISIDVAATPIRHIQLGENGRFEFERASSLNDCLEFAPNKDQSGRAFVQDIVHTCFEYGAAAVVPVDTDLNPRESNTFEIKSMRVGYVTQWYPDHVKVRLYNDRKGEREELILPKRTVAIIQNPFYEVMNKPNSTLQRLAQKLTLLDVADKRAYSGKLDIIIQLPYTIKSEGLQKRADARLNQISDQLTKSTYGIAYADGTEKITQLNRPAESNLLAQIQYLTKELYARLGVTENVFNGTAKEEELAQYWNRTVEPMLDAISIAFTQTFLTKTARTQGQRVKYLKDPFRQVPPSKMISALDTLLRDEVISSNEGRSYLSLPPAPDDGADALQNANINPSASTALDALPSQATPAQDEYDTEPTDGGQNGV</sequence>
<name>A0A8S5LX35_9CAUD</name>
<organism evidence="5">
    <name type="scientific">Siphoviridae sp. ctPL34</name>
    <dbReference type="NCBI Taxonomy" id="2826322"/>
    <lineage>
        <taxon>Viruses</taxon>
        <taxon>Duplodnaviria</taxon>
        <taxon>Heunggongvirae</taxon>
        <taxon>Uroviricota</taxon>
        <taxon>Caudoviricetes</taxon>
    </lineage>
</organism>
<evidence type="ECO:0000256" key="4">
    <source>
        <dbReference type="SAM" id="MobiDB-lite"/>
    </source>
</evidence>
<keyword evidence="3" id="KW-0231">Viral genome packaging</keyword>
<dbReference type="InterPro" id="IPR006944">
    <property type="entry name" value="Phage/GTA_portal"/>
</dbReference>
<evidence type="ECO:0000256" key="1">
    <source>
        <dbReference type="ARBA" id="ARBA00022950"/>
    </source>
</evidence>
<protein>
    <submittedName>
        <fullName evidence="5">Portal protein</fullName>
    </submittedName>
</protein>
<accession>A0A8S5LX35</accession>
<proteinExistence type="predicted"/>
<evidence type="ECO:0000256" key="2">
    <source>
        <dbReference type="ARBA" id="ARBA00023009"/>
    </source>
</evidence>
<evidence type="ECO:0000313" key="5">
    <source>
        <dbReference type="EMBL" id="DAD74482.1"/>
    </source>
</evidence>
<keyword evidence="1" id="KW-0118">Viral capsid assembly</keyword>
<evidence type="ECO:0000256" key="3">
    <source>
        <dbReference type="ARBA" id="ARBA00023219"/>
    </source>
</evidence>
<keyword evidence="1" id="KW-1188">Viral release from host cell</keyword>
<keyword evidence="2" id="KW-1171">Viral genome ejection through host cell envelope</keyword>
<keyword evidence="2" id="KW-1160">Virus entry into host cell</keyword>
<feature type="compositionally biased region" description="Polar residues" evidence="4">
    <location>
        <begin position="477"/>
        <end position="487"/>
    </location>
</feature>